<organism evidence="2 3">
    <name type="scientific">Sulfobacillus thermotolerans</name>
    <dbReference type="NCBI Taxonomy" id="338644"/>
    <lineage>
        <taxon>Bacteria</taxon>
        <taxon>Bacillati</taxon>
        <taxon>Bacillota</taxon>
        <taxon>Clostridia</taxon>
        <taxon>Eubacteriales</taxon>
        <taxon>Clostridiales Family XVII. Incertae Sedis</taxon>
        <taxon>Sulfobacillus</taxon>
    </lineage>
</organism>
<evidence type="ECO:0000259" key="1">
    <source>
        <dbReference type="Pfam" id="PF10099"/>
    </source>
</evidence>
<name>A0ABM6RRX4_9FIRM</name>
<dbReference type="EMBL" id="CP019454">
    <property type="protein sequence ID" value="AUW94164.1"/>
    <property type="molecule type" value="Genomic_DNA"/>
</dbReference>
<keyword evidence="3" id="KW-1185">Reference proteome</keyword>
<dbReference type="InterPro" id="IPR018764">
    <property type="entry name" value="RskA_C"/>
</dbReference>
<evidence type="ECO:0000313" key="2">
    <source>
        <dbReference type="EMBL" id="AUW94164.1"/>
    </source>
</evidence>
<dbReference type="Proteomes" id="UP000325292">
    <property type="component" value="Chromosome"/>
</dbReference>
<evidence type="ECO:0000313" key="3">
    <source>
        <dbReference type="Proteomes" id="UP000325292"/>
    </source>
</evidence>
<feature type="domain" description="Anti-sigma K factor RskA C-terminal" evidence="1">
    <location>
        <begin position="75"/>
        <end position="193"/>
    </location>
</feature>
<gene>
    <name evidence="2" type="ORF">BXT84_09530</name>
</gene>
<reference evidence="2 3" key="1">
    <citation type="journal article" date="2019" name="Sci. Rep.">
        <title>Sulfobacillus thermotolerans: new insights into resistance and metabolic capacities of acidophilic chemolithotrophs.</title>
        <authorList>
            <person name="Panyushkina A.E."/>
            <person name="Babenko V.V."/>
            <person name="Nikitina A.S."/>
            <person name="Selezneva O.V."/>
            <person name="Tsaplina I.A."/>
            <person name="Letarova M.A."/>
            <person name="Kostryukova E.S."/>
            <person name="Letarov A.V."/>
        </authorList>
    </citation>
    <scope>NUCLEOTIDE SEQUENCE [LARGE SCALE GENOMIC DNA]</scope>
    <source>
        <strain evidence="2 3">Kr1</strain>
    </source>
</reference>
<accession>A0ABM6RRX4</accession>
<proteinExistence type="predicted"/>
<dbReference type="Pfam" id="PF10099">
    <property type="entry name" value="RskA_C"/>
    <property type="match status" value="1"/>
</dbReference>
<protein>
    <recommendedName>
        <fullName evidence="1">Anti-sigma K factor RskA C-terminal domain-containing protein</fullName>
    </recommendedName>
</protein>
<sequence>MAHLTDEALLTAHRRYGRVPKHLQTCQLCQKRQADLLRALHQLAPEPYAYPNVDAYSILAQAHFTPRPKVSRILAVVASAAVLAAIPVAPSHPTWPTPVAMTASSLPFSTSHVTLQWRPGDVMGRIHTTNLSPHLGRVLEVWMVKGHQHIPVTVLPLTRTPQTITFAVPYPARDARAVGITMEPAPNMPVPTSPRIFGYHFSS</sequence>